<keyword evidence="5 9" id="KW-0798">TonB box</keyword>
<evidence type="ECO:0000259" key="11">
    <source>
        <dbReference type="Pfam" id="PF07715"/>
    </source>
</evidence>
<dbReference type="InterPro" id="IPR037066">
    <property type="entry name" value="Plug_dom_sf"/>
</dbReference>
<dbReference type="PANTHER" id="PTHR47234">
    <property type="match status" value="1"/>
</dbReference>
<organism evidence="12 13">
    <name type="scientific">Brevundimonas subvibrioides</name>
    <dbReference type="NCBI Taxonomy" id="74313"/>
    <lineage>
        <taxon>Bacteria</taxon>
        <taxon>Pseudomonadati</taxon>
        <taxon>Pseudomonadota</taxon>
        <taxon>Alphaproteobacteria</taxon>
        <taxon>Caulobacterales</taxon>
        <taxon>Caulobacteraceae</taxon>
        <taxon>Brevundimonas</taxon>
    </lineage>
</organism>
<comment type="caution">
    <text evidence="12">The sequence shown here is derived from an EMBL/GenBank/DDBJ whole genome shotgun (WGS) entry which is preliminary data.</text>
</comment>
<evidence type="ECO:0008006" key="14">
    <source>
        <dbReference type="Google" id="ProtNLM"/>
    </source>
</evidence>
<evidence type="ECO:0000256" key="7">
    <source>
        <dbReference type="ARBA" id="ARBA00023237"/>
    </source>
</evidence>
<keyword evidence="4 8" id="KW-0812">Transmembrane</keyword>
<reference evidence="12 13" key="1">
    <citation type="submission" date="2017-03" db="EMBL/GenBank/DDBJ databases">
        <title>Lifting the veil on microbial sulfur biogeochemistry in mining wastewaters.</title>
        <authorList>
            <person name="Kantor R.S."/>
            <person name="Colenbrander Nelson T."/>
            <person name="Marshall S."/>
            <person name="Bennett D."/>
            <person name="Apte S."/>
            <person name="Camacho D."/>
            <person name="Thomas B.C."/>
            <person name="Warren L.A."/>
            <person name="Banfield J.F."/>
        </authorList>
    </citation>
    <scope>NUCLEOTIDE SEQUENCE [LARGE SCALE GENOMIC DNA]</scope>
    <source>
        <strain evidence="12">32-68-21</strain>
    </source>
</reference>
<evidence type="ECO:0000256" key="1">
    <source>
        <dbReference type="ARBA" id="ARBA00004571"/>
    </source>
</evidence>
<proteinExistence type="inferred from homology"/>
<dbReference type="AlphaFoldDB" id="A0A258HLM9"/>
<evidence type="ECO:0000256" key="5">
    <source>
        <dbReference type="ARBA" id="ARBA00023077"/>
    </source>
</evidence>
<evidence type="ECO:0000256" key="3">
    <source>
        <dbReference type="ARBA" id="ARBA00022452"/>
    </source>
</evidence>
<evidence type="ECO:0000313" key="12">
    <source>
        <dbReference type="EMBL" id="OYX57871.1"/>
    </source>
</evidence>
<keyword evidence="3 8" id="KW-1134">Transmembrane beta strand</keyword>
<keyword evidence="2 8" id="KW-0813">Transport</keyword>
<feature type="domain" description="TonB-dependent receptor-like beta-barrel" evidence="10">
    <location>
        <begin position="465"/>
        <end position="1030"/>
    </location>
</feature>
<evidence type="ECO:0000256" key="9">
    <source>
        <dbReference type="RuleBase" id="RU003357"/>
    </source>
</evidence>
<dbReference type="PANTHER" id="PTHR47234:SF2">
    <property type="entry name" value="TONB-DEPENDENT RECEPTOR"/>
    <property type="match status" value="1"/>
</dbReference>
<dbReference type="GO" id="GO:0009279">
    <property type="term" value="C:cell outer membrane"/>
    <property type="evidence" value="ECO:0007669"/>
    <property type="project" value="UniProtKB-SubCell"/>
</dbReference>
<protein>
    <recommendedName>
        <fullName evidence="14">TonB-dependent receptor</fullName>
    </recommendedName>
</protein>
<dbReference type="InterPro" id="IPR000531">
    <property type="entry name" value="Beta-barrel_TonB"/>
</dbReference>
<dbReference type="SUPFAM" id="SSF56935">
    <property type="entry name" value="Porins"/>
    <property type="match status" value="1"/>
</dbReference>
<dbReference type="InterPro" id="IPR012910">
    <property type="entry name" value="Plug_dom"/>
</dbReference>
<evidence type="ECO:0000256" key="8">
    <source>
        <dbReference type="PROSITE-ProRule" id="PRU01360"/>
    </source>
</evidence>
<dbReference type="EMBL" id="NCEQ01000004">
    <property type="protein sequence ID" value="OYX57871.1"/>
    <property type="molecule type" value="Genomic_DNA"/>
</dbReference>
<dbReference type="Pfam" id="PF07715">
    <property type="entry name" value="Plug"/>
    <property type="match status" value="1"/>
</dbReference>
<keyword evidence="7 8" id="KW-0998">Cell outer membrane</keyword>
<evidence type="ECO:0000256" key="2">
    <source>
        <dbReference type="ARBA" id="ARBA00022448"/>
    </source>
</evidence>
<accession>A0A258HLM9</accession>
<feature type="domain" description="TonB-dependent receptor plug" evidence="11">
    <location>
        <begin position="167"/>
        <end position="281"/>
    </location>
</feature>
<dbReference type="Proteomes" id="UP000216147">
    <property type="component" value="Unassembled WGS sequence"/>
</dbReference>
<evidence type="ECO:0000256" key="6">
    <source>
        <dbReference type="ARBA" id="ARBA00023136"/>
    </source>
</evidence>
<dbReference type="PROSITE" id="PS52016">
    <property type="entry name" value="TONB_DEPENDENT_REC_3"/>
    <property type="match status" value="1"/>
</dbReference>
<comment type="subcellular location">
    <subcellularLocation>
        <location evidence="1 8">Cell outer membrane</location>
        <topology evidence="1 8">Multi-pass membrane protein</topology>
    </subcellularLocation>
</comment>
<dbReference type="Pfam" id="PF00593">
    <property type="entry name" value="TonB_dep_Rec_b-barrel"/>
    <property type="match status" value="1"/>
</dbReference>
<comment type="similarity">
    <text evidence="8 9">Belongs to the TonB-dependent receptor family.</text>
</comment>
<gene>
    <name evidence="12" type="ORF">B7Y86_05230</name>
</gene>
<dbReference type="Gene3D" id="2.40.170.20">
    <property type="entry name" value="TonB-dependent receptor, beta-barrel domain"/>
    <property type="match status" value="1"/>
</dbReference>
<sequence>MPSLAADPGHYVLDITFWADRKWVLQSLPGRTDVDMYQIVRNAVFCKKSWGVQTSAWETTRTTSDFARQTPTRICGFRMYELERTSGCGAVPGHGKVKTMNCHIAMHGAAKSSPRFLGVSLIAIAAVMAAGPVLAQSAQQDRDTEASAVDDIVVTGTSIRGVAPVGANVITVTREDIQDTGAQTVQELLKSVPQVTGFNNAGQGSFGSADAAGTNAPTIHSLGASASNNTLVLIDGHRLPLTGVNHTLADPSIIPPIALERVEVLPEGASSIYGSDAVAGVLNFITRRRFDGAELQAQTGFADGYETFNGGAVFGRPWETGGVLFAYNYSYRSSLAGNARDFNQSDLRSQGGGNFNNFNCASATVTPASGEPFAGQNFSGSYTAALAAAPCSTRRLEDLLPSESRHSVLFKIEQDIGDRLKSHIDVVYSDRNNNAVVTRGSISNIRAFGVGSVPTNIGQLNPFFEGPAGVDTVNISWSADDLLGPGANAESGQKTFMVTGGVDYELGADWVLEAGATFGTDDSYQIVTGSLCTGCAILGLNGTVSASGSTTASAFPPILGSSATILRLPLTTANALDVWRTGSANRTSAAVREQLLDNVNLQSTTQTIQNVRIKADGPLFSLPGGQVRAAVGAEAVRYTMDQFRNQSGGAGPASTTSQSGTLLYDREVMAVFAELLVPIVDESMNIPLVQRLDFSVAGRLDSYDDFGETTNPKLAFTWGVNDDLSFRGSWGTSFTAPALTSIGADDRGTTGETSVAPSTQNNAAIPVALFPNIAGYLPGCAVGATTCTLTSAITGLQVNGGNADLQPQEGESASIGFDYAPSWLDGFRSSVTYWTADIDGAITAANFTATSTIQGLSSALIFNPTPAQVANALEGRRLTGAVPSTVFYIFSFQQRNAFNIRAAGIDFDASYRFDTDIGTWRAGVAFSKKTKFDQQSGNGAFRDLLNTSGVNTTFSTIGFTGRASLAWNMGPWSADAFANYTNDFTNLNGQQPFPAGQEVDAFTTIDAHLAYDFSSGWMGDSQVFLDVDNLLNEDPPFMNQNGGFSTTDANPIGRYITVGIRKTF</sequence>
<evidence type="ECO:0000259" key="10">
    <source>
        <dbReference type="Pfam" id="PF00593"/>
    </source>
</evidence>
<dbReference type="InterPro" id="IPR039426">
    <property type="entry name" value="TonB-dep_rcpt-like"/>
</dbReference>
<dbReference type="InterPro" id="IPR036942">
    <property type="entry name" value="Beta-barrel_TonB_sf"/>
</dbReference>
<name>A0A258HLM9_9CAUL</name>
<evidence type="ECO:0000256" key="4">
    <source>
        <dbReference type="ARBA" id="ARBA00022692"/>
    </source>
</evidence>
<dbReference type="Gene3D" id="2.170.130.10">
    <property type="entry name" value="TonB-dependent receptor, plug domain"/>
    <property type="match status" value="1"/>
</dbReference>
<keyword evidence="6 8" id="KW-0472">Membrane</keyword>
<evidence type="ECO:0000313" key="13">
    <source>
        <dbReference type="Proteomes" id="UP000216147"/>
    </source>
</evidence>